<organism evidence="1 2">
    <name type="scientific">Lysinibacillus telephonicus</name>
    <dbReference type="NCBI Taxonomy" id="1714840"/>
    <lineage>
        <taxon>Bacteria</taxon>
        <taxon>Bacillati</taxon>
        <taxon>Bacillota</taxon>
        <taxon>Bacilli</taxon>
        <taxon>Bacillales</taxon>
        <taxon>Bacillaceae</taxon>
        <taxon>Lysinibacillus</taxon>
    </lineage>
</organism>
<protein>
    <submittedName>
        <fullName evidence="1">Transcriptional regulator</fullName>
    </submittedName>
</protein>
<comment type="caution">
    <text evidence="1">The sequence shown here is derived from an EMBL/GenBank/DDBJ whole genome shotgun (WGS) entry which is preliminary data.</text>
</comment>
<name>A0A3S0HM99_9BACI</name>
<dbReference type="RefSeq" id="WP_126294461.1">
    <property type="nucleotide sequence ID" value="NZ_CP155468.1"/>
</dbReference>
<dbReference type="OrthoDB" id="1660014at2"/>
<sequence length="723" mass="82782">MEIIYQTNRTMLFEEINPEKLDLLTLVGDVKGIDSLSDDKVKEINESLLVKSFDDFLIKFSPTVYSFYNAANQKVVYTLRKPEGISEELISEIKIDQNNDFLKMLFTLIDTKRSQGIANVDFKFENLLDMISPKKVMEDIRQVRKEIHYLHDEYEKLDEGDPKRLDIGDKLNMKFEEASQNYNNVMAMLPLAIEDIKTRLLLGASQNNDESEALQIGVLSIGDDGELKIIEAPKEESKELLVLDENSQMRLEAVFEEDYEAITETPSAYVKDLVVRTFSPLPAVRNEVDVELEVQNYNTYLEFYKNAKDDFVKTVKPLVEKILGVKLFFDQYETKNRGMQPSLLVLNTRLDMLIKNSNRLEAYLNTVNTKNDFTDTVWFGIVPMIEWETNGKAPIRRLRFQGNEAAVKKDSNRMESLSTLLEIAKNYRVQLFFSFESGEETTFNSVATTGIDRFIEKCAVLQRKEYSEFAIPCLPNFTIIPKDKSGVIIDSRMQQTENGVQLSKDKEDILKLWIEGVYVEAAYIAAGIVAAYQCPQYLKDKFRNVTREYPGVRFDIEAEDHNLHATTTMAKEISGFTNSIKDAINQKSFGFIFSSDNAQVDKKDVTRITVYKARSLAASIDDGVGFDSIYKTLVSTYIERVLRFQTSDFKYDNIVKFFSNNPSSQKSKWLKSKEYVNSILQDGDDISYTIDERNNLCQIDIAFNGNVKNLEVTITKATSAVKS</sequence>
<dbReference type="EMBL" id="RXNR01000026">
    <property type="protein sequence ID" value="RTQ92896.1"/>
    <property type="molecule type" value="Genomic_DNA"/>
</dbReference>
<keyword evidence="2" id="KW-1185">Reference proteome</keyword>
<dbReference type="Proteomes" id="UP000276349">
    <property type="component" value="Unassembled WGS sequence"/>
</dbReference>
<reference evidence="1 2" key="1">
    <citation type="submission" date="2018-12" db="EMBL/GenBank/DDBJ databases">
        <authorList>
            <person name="Yu L."/>
        </authorList>
    </citation>
    <scope>NUCLEOTIDE SEQUENCE [LARGE SCALE GENOMIC DNA]</scope>
    <source>
        <strain evidence="1 2">S5H2222</strain>
    </source>
</reference>
<accession>A0A3S0HM99</accession>
<dbReference type="AlphaFoldDB" id="A0A3S0HM99"/>
<evidence type="ECO:0000313" key="2">
    <source>
        <dbReference type="Proteomes" id="UP000276349"/>
    </source>
</evidence>
<evidence type="ECO:0000313" key="1">
    <source>
        <dbReference type="EMBL" id="RTQ92896.1"/>
    </source>
</evidence>
<proteinExistence type="predicted"/>
<gene>
    <name evidence="1" type="ORF">EKG35_10690</name>
</gene>